<evidence type="ECO:0000313" key="7">
    <source>
        <dbReference type="Proteomes" id="UP000075920"/>
    </source>
</evidence>
<evidence type="ECO:0000313" key="6">
    <source>
        <dbReference type="EnsemblMetazoa" id="AMIN007124-PA"/>
    </source>
</evidence>
<proteinExistence type="inferred from homology"/>
<keyword evidence="3" id="KW-0560">Oxidoreductase</keyword>
<sequence length="539" mass="59659">MFCSVLTWIGLYAGAVWLYENLRTPVLLLLQSLKQLVFRQKLSQRYGKWAVITGASDGIGKGYAHYLARQGMAIVLVARNEAKLNKVADEIKAKYGVETKVVVADFSKGREIYPHLQKALVPLDIGILVNNVGVSHDTPKYVDEVSQDALWDLINVNVAAATLLCNILAPPMKQRQRGLIVNVSSIASVSPSPCLTTYAASKAYMTYFSAAITCNVKMFCSVLTWIGLYAGAVWLYENLRTPVLLLLQSLKQLVFRQKLSRRYGKWAVITGASDGIGKGYAHYLARQGMAIVLVARNEAKLNKVADEIKAKYGVETKVVVADFSKGREIYPHLQKALVPLDIGILVNNVGVSHDTPKYVDEVSQDALWDLINVNVAAATLLCNILAPPMKQRQRGLIVNVSSIASVSPSPCLTTYAASKAYMTYFSVGLQKELSPFGVEVQTVRPSFVHTNMTDFLIKDMKNAQFKDYLVNVDSFMAYAGCTIGKVDLTSGHWSHGLQTAGLYLLPEFLRVFILGLVNKKIRDDFHVQRKKKDELPLTE</sequence>
<dbReference type="PRINTS" id="PR00080">
    <property type="entry name" value="SDRFAMILY"/>
</dbReference>
<dbReference type="Gene3D" id="3.40.50.720">
    <property type="entry name" value="NAD(P)-binding Rossmann-like Domain"/>
    <property type="match status" value="2"/>
</dbReference>
<evidence type="ECO:0000256" key="2">
    <source>
        <dbReference type="ARBA" id="ARBA00022857"/>
    </source>
</evidence>
<keyword evidence="4" id="KW-0496">Mitochondrion</keyword>
<accession>A0A182W9U6</accession>
<dbReference type="STRING" id="112268.A0A182W9U6"/>
<comment type="similarity">
    <text evidence="5">Belongs to the short-chain dehydrogenases/reductases (SDR) family. 17-beta-HSD 3 subfamily.</text>
</comment>
<dbReference type="InterPro" id="IPR020904">
    <property type="entry name" value="Sc_DH/Rdtase_CS"/>
</dbReference>
<comment type="subcellular location">
    <subcellularLocation>
        <location evidence="1">Mitochondrion</location>
    </subcellularLocation>
</comment>
<evidence type="ECO:0000256" key="1">
    <source>
        <dbReference type="ARBA" id="ARBA00004173"/>
    </source>
</evidence>
<dbReference type="VEuPathDB" id="VectorBase:AMIN007124"/>
<evidence type="ECO:0000256" key="5">
    <source>
        <dbReference type="ARBA" id="ARBA00038261"/>
    </source>
</evidence>
<organism evidence="6 7">
    <name type="scientific">Anopheles minimus</name>
    <dbReference type="NCBI Taxonomy" id="112268"/>
    <lineage>
        <taxon>Eukaryota</taxon>
        <taxon>Metazoa</taxon>
        <taxon>Ecdysozoa</taxon>
        <taxon>Arthropoda</taxon>
        <taxon>Hexapoda</taxon>
        <taxon>Insecta</taxon>
        <taxon>Pterygota</taxon>
        <taxon>Neoptera</taxon>
        <taxon>Endopterygota</taxon>
        <taxon>Diptera</taxon>
        <taxon>Nematocera</taxon>
        <taxon>Culicoidea</taxon>
        <taxon>Culicidae</taxon>
        <taxon>Anophelinae</taxon>
        <taxon>Anopheles</taxon>
    </lineage>
</organism>
<name>A0A182W9U6_9DIPT</name>
<keyword evidence="2" id="KW-0521">NADP</keyword>
<dbReference type="GO" id="GO:0016491">
    <property type="term" value="F:oxidoreductase activity"/>
    <property type="evidence" value="ECO:0007669"/>
    <property type="project" value="UniProtKB-KW"/>
</dbReference>
<dbReference type="FunFam" id="3.40.50.720:FF:000137">
    <property type="entry name" value="Hydroxysteroid (17-beta) dehydrogenase 3"/>
    <property type="match status" value="2"/>
</dbReference>
<dbReference type="PRINTS" id="PR00081">
    <property type="entry name" value="GDHRDH"/>
</dbReference>
<dbReference type="PANTHER" id="PTHR44889:SF1">
    <property type="entry name" value="INACTIVE HYDROXYSTEROID DEHYDROGENASE-LIKE PROTEIN 1"/>
    <property type="match status" value="1"/>
</dbReference>
<dbReference type="AlphaFoldDB" id="A0A182W9U6"/>
<dbReference type="PROSITE" id="PS00061">
    <property type="entry name" value="ADH_SHORT"/>
    <property type="match status" value="1"/>
</dbReference>
<evidence type="ECO:0000256" key="4">
    <source>
        <dbReference type="ARBA" id="ARBA00023128"/>
    </source>
</evidence>
<dbReference type="Proteomes" id="UP000075920">
    <property type="component" value="Unassembled WGS sequence"/>
</dbReference>
<dbReference type="CDD" id="cd05356">
    <property type="entry name" value="17beta-HSD1_like_SDR_c"/>
    <property type="match status" value="2"/>
</dbReference>
<dbReference type="EnsemblMetazoa" id="AMIN007124-RA">
    <property type="protein sequence ID" value="AMIN007124-PA"/>
    <property type="gene ID" value="AMIN007124"/>
</dbReference>
<dbReference type="InterPro" id="IPR036291">
    <property type="entry name" value="NAD(P)-bd_dom_sf"/>
</dbReference>
<dbReference type="InterPro" id="IPR002347">
    <property type="entry name" value="SDR_fam"/>
</dbReference>
<dbReference type="GO" id="GO:0005739">
    <property type="term" value="C:mitochondrion"/>
    <property type="evidence" value="ECO:0007669"/>
    <property type="project" value="UniProtKB-SubCell"/>
</dbReference>
<evidence type="ECO:0000256" key="3">
    <source>
        <dbReference type="ARBA" id="ARBA00023002"/>
    </source>
</evidence>
<reference evidence="7" key="1">
    <citation type="submission" date="2013-03" db="EMBL/GenBank/DDBJ databases">
        <title>The Genome Sequence of Anopheles minimus MINIMUS1.</title>
        <authorList>
            <consortium name="The Broad Institute Genomics Platform"/>
            <person name="Neafsey D.E."/>
            <person name="Walton C."/>
            <person name="Walker B."/>
            <person name="Young S.K."/>
            <person name="Zeng Q."/>
            <person name="Gargeya S."/>
            <person name="Fitzgerald M."/>
            <person name="Haas B."/>
            <person name="Abouelleil A."/>
            <person name="Allen A.W."/>
            <person name="Alvarado L."/>
            <person name="Arachchi H.M."/>
            <person name="Berlin A.M."/>
            <person name="Chapman S.B."/>
            <person name="Gainer-Dewar J."/>
            <person name="Goldberg J."/>
            <person name="Griggs A."/>
            <person name="Gujja S."/>
            <person name="Hansen M."/>
            <person name="Howarth C."/>
            <person name="Imamovic A."/>
            <person name="Ireland A."/>
            <person name="Larimer J."/>
            <person name="McCowan C."/>
            <person name="Murphy C."/>
            <person name="Pearson M."/>
            <person name="Poon T.W."/>
            <person name="Priest M."/>
            <person name="Roberts A."/>
            <person name="Saif S."/>
            <person name="Shea T."/>
            <person name="Sisk P."/>
            <person name="Sykes S."/>
            <person name="Wortman J."/>
            <person name="Nusbaum C."/>
            <person name="Birren B."/>
        </authorList>
    </citation>
    <scope>NUCLEOTIDE SEQUENCE [LARGE SCALE GENOMIC DNA]</scope>
    <source>
        <strain evidence="7">MINIMUS1</strain>
    </source>
</reference>
<protein>
    <recommendedName>
        <fullName evidence="8">Steroid dehydrogenase</fullName>
    </recommendedName>
</protein>
<dbReference type="PANTHER" id="PTHR44889">
    <property type="entry name" value="INACTIVE HYDROXYSTEROID DEHYDROGENASE-LIKE PROTEIN 1"/>
    <property type="match status" value="1"/>
</dbReference>
<keyword evidence="7" id="KW-1185">Reference proteome</keyword>
<dbReference type="InterPro" id="IPR052149">
    <property type="entry name" value="17-beta-HSD3-like"/>
</dbReference>
<reference evidence="6" key="2">
    <citation type="submission" date="2020-05" db="UniProtKB">
        <authorList>
            <consortium name="EnsemblMetazoa"/>
        </authorList>
    </citation>
    <scope>IDENTIFICATION</scope>
    <source>
        <strain evidence="6">MINIMUS1</strain>
    </source>
</reference>
<evidence type="ECO:0008006" key="8">
    <source>
        <dbReference type="Google" id="ProtNLM"/>
    </source>
</evidence>
<dbReference type="SUPFAM" id="SSF51735">
    <property type="entry name" value="NAD(P)-binding Rossmann-fold domains"/>
    <property type="match status" value="2"/>
</dbReference>
<dbReference type="Pfam" id="PF00106">
    <property type="entry name" value="adh_short"/>
    <property type="match status" value="2"/>
</dbReference>